<dbReference type="Pfam" id="PF02518">
    <property type="entry name" value="HATPase_c"/>
    <property type="match status" value="1"/>
</dbReference>
<dbReference type="InterPro" id="IPR036890">
    <property type="entry name" value="HATPase_C_sf"/>
</dbReference>
<keyword evidence="10" id="KW-1133">Transmembrane helix</keyword>
<dbReference type="PANTHER" id="PTHR44936">
    <property type="entry name" value="SENSOR PROTEIN CREC"/>
    <property type="match status" value="1"/>
</dbReference>
<dbReference type="GO" id="GO:0005524">
    <property type="term" value="F:ATP binding"/>
    <property type="evidence" value="ECO:0007669"/>
    <property type="project" value="UniProtKB-KW"/>
</dbReference>
<evidence type="ECO:0000256" key="4">
    <source>
        <dbReference type="ARBA" id="ARBA00022475"/>
    </source>
</evidence>
<evidence type="ECO:0000259" key="11">
    <source>
        <dbReference type="PROSITE" id="PS50109"/>
    </source>
</evidence>
<keyword evidence="6" id="KW-0547">Nucleotide-binding</keyword>
<dbReference type="PROSITE" id="PS50109">
    <property type="entry name" value="HIS_KIN"/>
    <property type="match status" value="1"/>
</dbReference>
<comment type="caution">
    <text evidence="12">The sequence shown here is derived from an EMBL/GenBank/DDBJ whole genome shotgun (WGS) entry which is preliminary data.</text>
</comment>
<sequence length="441" mass="47972">MQQQIGSPAAPDPGLTSPNTSNLRRLAALRAITLTSLALTGIYLAQSDVASLGLNLALYLALGAIATVTSAWRSLKKQPVSNWGFCAHLLADWLWLTPLLMASGGAANPFVAYYLVPLLIAAATLPRRFVWGIAALAIASYTALLPSSGGAHAHHGSGFQQHLLGMWATFSLTAILVALFVSEMNVALRRRDRRLAQLQAERDRNDQFLSIATLAAGAAHELATPLHNMQMIADELQREDMDADARREDLQLLRKQITQCNRTLADLKQRAVNPCQGDAKTLPEWLQKLLDQWQLLRPEVRYNTCLLGNPESCYQLPLALEQTLTNLLNNAADTGSSHPIEIRACWNASGAVISVRDFGGGLSAGMDGEEQSTGNKSRERPGMGIGLLLSRKALEQFDGELDLRECATEEGRPKGSLAEMRFPLSRWEVEAGKQPGEAVHA</sequence>
<dbReference type="Pfam" id="PF00512">
    <property type="entry name" value="HisKA"/>
    <property type="match status" value="1"/>
</dbReference>
<organism evidence="12 13">
    <name type="scientific">Biformimicrobium ophioploci</name>
    <dbReference type="NCBI Taxonomy" id="3036711"/>
    <lineage>
        <taxon>Bacteria</taxon>
        <taxon>Pseudomonadati</taxon>
        <taxon>Pseudomonadota</taxon>
        <taxon>Gammaproteobacteria</taxon>
        <taxon>Cellvibrionales</taxon>
        <taxon>Microbulbiferaceae</taxon>
        <taxon>Biformimicrobium</taxon>
    </lineage>
</organism>
<keyword evidence="7" id="KW-0418">Kinase</keyword>
<feature type="transmembrane region" description="Helical" evidence="10">
    <location>
        <begin position="164"/>
        <end position="188"/>
    </location>
</feature>
<dbReference type="PANTHER" id="PTHR44936:SF10">
    <property type="entry name" value="SENSOR PROTEIN RSTB"/>
    <property type="match status" value="1"/>
</dbReference>
<evidence type="ECO:0000256" key="2">
    <source>
        <dbReference type="ARBA" id="ARBA00004651"/>
    </source>
</evidence>
<feature type="domain" description="Histidine kinase" evidence="11">
    <location>
        <begin position="217"/>
        <end position="426"/>
    </location>
</feature>
<dbReference type="EMBL" id="BSYJ01000003">
    <property type="protein sequence ID" value="GMG87124.1"/>
    <property type="molecule type" value="Genomic_DNA"/>
</dbReference>
<keyword evidence="10" id="KW-0472">Membrane</keyword>
<evidence type="ECO:0000256" key="6">
    <source>
        <dbReference type="ARBA" id="ARBA00022741"/>
    </source>
</evidence>
<feature type="transmembrane region" description="Helical" evidence="10">
    <location>
        <begin position="128"/>
        <end position="144"/>
    </location>
</feature>
<protein>
    <recommendedName>
        <fullName evidence="3">histidine kinase</fullName>
        <ecNumber evidence="3">2.7.13.3</ecNumber>
    </recommendedName>
</protein>
<dbReference type="SMART" id="SM00388">
    <property type="entry name" value="HisKA"/>
    <property type="match status" value="1"/>
</dbReference>
<keyword evidence="13" id="KW-1185">Reference proteome</keyword>
<feature type="region of interest" description="Disordered" evidence="9">
    <location>
        <begin position="363"/>
        <end position="382"/>
    </location>
</feature>
<dbReference type="InterPro" id="IPR050980">
    <property type="entry name" value="2C_sensor_his_kinase"/>
</dbReference>
<dbReference type="SUPFAM" id="SSF55874">
    <property type="entry name" value="ATPase domain of HSP90 chaperone/DNA topoisomerase II/histidine kinase"/>
    <property type="match status" value="1"/>
</dbReference>
<dbReference type="InterPro" id="IPR036097">
    <property type="entry name" value="HisK_dim/P_sf"/>
</dbReference>
<comment type="catalytic activity">
    <reaction evidence="1">
        <text>ATP + protein L-histidine = ADP + protein N-phospho-L-histidine.</text>
        <dbReference type="EC" id="2.7.13.3"/>
    </reaction>
</comment>
<dbReference type="SMART" id="SM00387">
    <property type="entry name" value="HATPase_c"/>
    <property type="match status" value="1"/>
</dbReference>
<dbReference type="SUPFAM" id="SSF47384">
    <property type="entry name" value="Homodimeric domain of signal transducing histidine kinase"/>
    <property type="match status" value="1"/>
</dbReference>
<evidence type="ECO:0000256" key="3">
    <source>
        <dbReference type="ARBA" id="ARBA00012438"/>
    </source>
</evidence>
<dbReference type="InterPro" id="IPR003594">
    <property type="entry name" value="HATPase_dom"/>
</dbReference>
<dbReference type="Gene3D" id="1.10.287.130">
    <property type="match status" value="1"/>
</dbReference>
<evidence type="ECO:0000313" key="13">
    <source>
        <dbReference type="Proteomes" id="UP001224392"/>
    </source>
</evidence>
<keyword evidence="5" id="KW-0808">Transferase</keyword>
<dbReference type="Gene3D" id="3.30.565.10">
    <property type="entry name" value="Histidine kinase-like ATPase, C-terminal domain"/>
    <property type="match status" value="1"/>
</dbReference>
<reference evidence="12 13" key="1">
    <citation type="submission" date="2023-04" db="EMBL/GenBank/DDBJ databases">
        <title>Marinobulbifer ophiurae gen. nov., sp. Nov., isolate from tissue of brittle star Ophioplocus japonicus.</title>
        <authorList>
            <person name="Kawano K."/>
            <person name="Sawayama S."/>
            <person name="Nakagawa S."/>
        </authorList>
    </citation>
    <scope>NUCLEOTIDE SEQUENCE [LARGE SCALE GENOMIC DNA]</scope>
    <source>
        <strain evidence="12 13">NKW57</strain>
    </source>
</reference>
<dbReference type="CDD" id="cd00082">
    <property type="entry name" value="HisKA"/>
    <property type="match status" value="1"/>
</dbReference>
<keyword evidence="8 12" id="KW-0067">ATP-binding</keyword>
<evidence type="ECO:0000256" key="9">
    <source>
        <dbReference type="SAM" id="MobiDB-lite"/>
    </source>
</evidence>
<comment type="subcellular location">
    <subcellularLocation>
        <location evidence="2">Cell membrane</location>
        <topology evidence="2">Multi-pass membrane protein</topology>
    </subcellularLocation>
</comment>
<evidence type="ECO:0000256" key="10">
    <source>
        <dbReference type="SAM" id="Phobius"/>
    </source>
</evidence>
<dbReference type="RefSeq" id="WP_285763764.1">
    <property type="nucleotide sequence ID" value="NZ_BSYJ01000003.1"/>
</dbReference>
<gene>
    <name evidence="12" type="ORF">MNKW57_14450</name>
</gene>
<feature type="transmembrane region" description="Helical" evidence="10">
    <location>
        <begin position="93"/>
        <end position="116"/>
    </location>
</feature>
<evidence type="ECO:0000256" key="1">
    <source>
        <dbReference type="ARBA" id="ARBA00000085"/>
    </source>
</evidence>
<dbReference type="InterPro" id="IPR005467">
    <property type="entry name" value="His_kinase_dom"/>
</dbReference>
<keyword evidence="10" id="KW-0812">Transmembrane</keyword>
<evidence type="ECO:0000256" key="8">
    <source>
        <dbReference type="ARBA" id="ARBA00022840"/>
    </source>
</evidence>
<evidence type="ECO:0000256" key="7">
    <source>
        <dbReference type="ARBA" id="ARBA00022777"/>
    </source>
</evidence>
<accession>A0ABQ6LYH9</accession>
<feature type="transmembrane region" description="Helical" evidence="10">
    <location>
        <begin position="27"/>
        <end position="45"/>
    </location>
</feature>
<dbReference type="Proteomes" id="UP001224392">
    <property type="component" value="Unassembled WGS sequence"/>
</dbReference>
<proteinExistence type="predicted"/>
<feature type="transmembrane region" description="Helical" evidence="10">
    <location>
        <begin position="52"/>
        <end position="73"/>
    </location>
</feature>
<evidence type="ECO:0000313" key="12">
    <source>
        <dbReference type="EMBL" id="GMG87124.1"/>
    </source>
</evidence>
<keyword evidence="4" id="KW-1003">Cell membrane</keyword>
<name>A0ABQ6LYH9_9GAMM</name>
<dbReference type="EC" id="2.7.13.3" evidence="3"/>
<dbReference type="InterPro" id="IPR003661">
    <property type="entry name" value="HisK_dim/P_dom"/>
</dbReference>
<evidence type="ECO:0000256" key="5">
    <source>
        <dbReference type="ARBA" id="ARBA00022679"/>
    </source>
</evidence>